<reference evidence="1 2" key="1">
    <citation type="submission" date="2017-02" db="EMBL/GenBank/DDBJ databases">
        <authorList>
            <person name="Peterson S.W."/>
        </authorList>
    </citation>
    <scope>NUCLEOTIDE SEQUENCE [LARGE SCALE GENOMIC DNA]</scope>
    <source>
        <strain evidence="1">C6</strain>
    </source>
</reference>
<name>A0A1R7QG26_ACIJO</name>
<proteinExistence type="predicted"/>
<sequence>MDIEKNINSIFSSVDHKGTYNRWMILRSFFIKLLFFNIK</sequence>
<accession>A0A1R7QG26</accession>
<dbReference type="Proteomes" id="UP000196240">
    <property type="component" value="Unassembled WGS sequence"/>
</dbReference>
<evidence type="ECO:0000313" key="2">
    <source>
        <dbReference type="Proteomes" id="UP000196240"/>
    </source>
</evidence>
<protein>
    <submittedName>
        <fullName evidence="1">Uncharacterized protein</fullName>
    </submittedName>
</protein>
<gene>
    <name evidence="1" type="ORF">ACNJC6_02797</name>
</gene>
<organism evidence="1 2">
    <name type="scientific">Acinetobacter johnsonii</name>
    <dbReference type="NCBI Taxonomy" id="40214"/>
    <lineage>
        <taxon>Bacteria</taxon>
        <taxon>Pseudomonadati</taxon>
        <taxon>Pseudomonadota</taxon>
        <taxon>Gammaproteobacteria</taxon>
        <taxon>Moraxellales</taxon>
        <taxon>Moraxellaceae</taxon>
        <taxon>Acinetobacter</taxon>
    </lineage>
</organism>
<dbReference type="EMBL" id="FUUY01000010">
    <property type="protein sequence ID" value="SJX23141.1"/>
    <property type="molecule type" value="Genomic_DNA"/>
</dbReference>
<evidence type="ECO:0000313" key="1">
    <source>
        <dbReference type="EMBL" id="SJX23141.1"/>
    </source>
</evidence>
<dbReference type="AlphaFoldDB" id="A0A1R7QG26"/>